<feature type="transmembrane region" description="Helical" evidence="6">
    <location>
        <begin position="324"/>
        <end position="348"/>
    </location>
</feature>
<feature type="transmembrane region" description="Helical" evidence="6">
    <location>
        <begin position="115"/>
        <end position="139"/>
    </location>
</feature>
<evidence type="ECO:0000256" key="5">
    <source>
        <dbReference type="ARBA" id="ARBA00023136"/>
    </source>
</evidence>
<organism evidence="7 8">
    <name type="scientific">Sulfuriferula plumbiphila</name>
    <dbReference type="NCBI Taxonomy" id="171865"/>
    <lineage>
        <taxon>Bacteria</taxon>
        <taxon>Pseudomonadati</taxon>
        <taxon>Pseudomonadota</taxon>
        <taxon>Betaproteobacteria</taxon>
        <taxon>Nitrosomonadales</taxon>
        <taxon>Sulfuricellaceae</taxon>
        <taxon>Sulfuriferula</taxon>
    </lineage>
</organism>
<dbReference type="Gene3D" id="1.20.1250.20">
    <property type="entry name" value="MFS general substrate transporter like domains"/>
    <property type="match status" value="1"/>
</dbReference>
<reference evidence="7 8" key="1">
    <citation type="submission" date="2019-07" db="EMBL/GenBank/DDBJ databases">
        <title>Whole genome shotgun sequence of Thiobacillus plumbophilus NBRC 107929.</title>
        <authorList>
            <person name="Hosoyama A."/>
            <person name="Uohara A."/>
            <person name="Ohji S."/>
            <person name="Ichikawa N."/>
        </authorList>
    </citation>
    <scope>NUCLEOTIDE SEQUENCE [LARGE SCALE GENOMIC DNA]</scope>
    <source>
        <strain evidence="7 8">NBRC 107929</strain>
    </source>
</reference>
<evidence type="ECO:0000256" key="6">
    <source>
        <dbReference type="SAM" id="Phobius"/>
    </source>
</evidence>
<keyword evidence="2" id="KW-0813">Transport</keyword>
<accession>A0A512L3G9</accession>
<keyword evidence="3 6" id="KW-0812">Transmembrane</keyword>
<dbReference type="InterPro" id="IPR011701">
    <property type="entry name" value="MFS"/>
</dbReference>
<protein>
    <submittedName>
        <fullName evidence="7">AmpG family muropeptide MFS transporter</fullName>
    </submittedName>
</protein>
<dbReference type="CDD" id="cd17486">
    <property type="entry name" value="MFS_AmpG_like"/>
    <property type="match status" value="1"/>
</dbReference>
<dbReference type="PANTHER" id="PTHR12778">
    <property type="entry name" value="SOLUTE CARRIER FAMILY 33 ACETYL-COA TRANSPORTER -RELATED"/>
    <property type="match status" value="1"/>
</dbReference>
<evidence type="ECO:0000313" key="8">
    <source>
        <dbReference type="Proteomes" id="UP000321337"/>
    </source>
</evidence>
<evidence type="ECO:0000256" key="2">
    <source>
        <dbReference type="ARBA" id="ARBA00022448"/>
    </source>
</evidence>
<dbReference type="Pfam" id="PF07690">
    <property type="entry name" value="MFS_1"/>
    <property type="match status" value="1"/>
</dbReference>
<dbReference type="Proteomes" id="UP000321337">
    <property type="component" value="Unassembled WGS sequence"/>
</dbReference>
<feature type="transmembrane region" description="Helical" evidence="6">
    <location>
        <begin position="52"/>
        <end position="69"/>
    </location>
</feature>
<evidence type="ECO:0000256" key="4">
    <source>
        <dbReference type="ARBA" id="ARBA00022989"/>
    </source>
</evidence>
<evidence type="ECO:0000256" key="3">
    <source>
        <dbReference type="ARBA" id="ARBA00022692"/>
    </source>
</evidence>
<feature type="transmembrane region" description="Helical" evidence="6">
    <location>
        <begin position="21"/>
        <end position="46"/>
    </location>
</feature>
<dbReference type="PANTHER" id="PTHR12778:SF10">
    <property type="entry name" value="MAJOR FACILITATOR SUPERFAMILY DOMAIN-CONTAINING PROTEIN 3"/>
    <property type="match status" value="1"/>
</dbReference>
<keyword evidence="4 6" id="KW-1133">Transmembrane helix</keyword>
<dbReference type="GO" id="GO:0016020">
    <property type="term" value="C:membrane"/>
    <property type="evidence" value="ECO:0007669"/>
    <property type="project" value="UniProtKB-SubCell"/>
</dbReference>
<dbReference type="EMBL" id="BKAD01000001">
    <property type="protein sequence ID" value="GEP29020.1"/>
    <property type="molecule type" value="Genomic_DNA"/>
</dbReference>
<dbReference type="SUPFAM" id="SSF103473">
    <property type="entry name" value="MFS general substrate transporter"/>
    <property type="match status" value="1"/>
</dbReference>
<feature type="transmembrane region" description="Helical" evidence="6">
    <location>
        <begin position="181"/>
        <end position="201"/>
    </location>
</feature>
<feature type="transmembrane region" description="Helical" evidence="6">
    <location>
        <begin position="90"/>
        <end position="109"/>
    </location>
</feature>
<keyword evidence="5 6" id="KW-0472">Membrane</keyword>
<evidence type="ECO:0000256" key="1">
    <source>
        <dbReference type="ARBA" id="ARBA00004141"/>
    </source>
</evidence>
<feature type="transmembrane region" description="Helical" evidence="6">
    <location>
        <begin position="386"/>
        <end position="405"/>
    </location>
</feature>
<feature type="transmembrane region" description="Helical" evidence="6">
    <location>
        <begin position="269"/>
        <end position="290"/>
    </location>
</feature>
<feature type="transmembrane region" description="Helical" evidence="6">
    <location>
        <begin position="151"/>
        <end position="175"/>
    </location>
</feature>
<gene>
    <name evidence="7" type="ORF">TPL01_01580</name>
</gene>
<feature type="transmembrane region" description="Helical" evidence="6">
    <location>
        <begin position="232"/>
        <end position="257"/>
    </location>
</feature>
<keyword evidence="8" id="KW-1185">Reference proteome</keyword>
<dbReference type="AlphaFoldDB" id="A0A512L3G9"/>
<name>A0A512L3G9_9PROT</name>
<dbReference type="NCBIfam" id="TIGR00901">
    <property type="entry name" value="2A0125"/>
    <property type="match status" value="1"/>
</dbReference>
<proteinExistence type="predicted"/>
<comment type="subcellular location">
    <subcellularLocation>
        <location evidence="1">Membrane</location>
        <topology evidence="1">Multi-pass membrane protein</topology>
    </subcellularLocation>
</comment>
<dbReference type="OrthoDB" id="9787815at2"/>
<feature type="transmembrane region" description="Helical" evidence="6">
    <location>
        <begin position="297"/>
        <end position="318"/>
    </location>
</feature>
<feature type="transmembrane region" description="Helical" evidence="6">
    <location>
        <begin position="360"/>
        <end position="380"/>
    </location>
</feature>
<comment type="caution">
    <text evidence="7">The sequence shown here is derived from an EMBL/GenBank/DDBJ whole genome shotgun (WGS) entry which is preliminary data.</text>
</comment>
<dbReference type="RefSeq" id="WP_147069768.1">
    <property type="nucleotide sequence ID" value="NZ_AP021884.1"/>
</dbReference>
<dbReference type="InterPro" id="IPR036259">
    <property type="entry name" value="MFS_trans_sf"/>
</dbReference>
<sequence>MTQPIPKSGWRETFRSIFSGRMLVALVMGFTSGLPLLLTSSVLQAWLKDSGVSLAAIGAASLIGLPYTLKFLWAPLFDRFTLPLFGRRRGWLLLMQAILAAALVGLSWSNPATNLWGVALAALLVTFFSASQDIVVDAYRRESLRDLELGFGSALFVNGYRIGMLLAGGGGLILADLLSFPVMYQVMAAFMGVGIITTLLAREPTLPPGAPRTLKSAVIEPFVEFFKREEAWLILAFILFYKLGDTLATAISTPFYLDLGFTKTEIGAVVKLFGFWATILGGTLGGIWILRLGMYRALWTFGILQMLSTFGFVLLAHLGPHLTGLATVVAVENFTGGLGTAAFVGFMGAMTDKRFTATQYALLSSLMGVPRVILSAPTGWMAESMGWSLFFLTCTLMALPGLWLLRRFKGWTEPANA</sequence>
<evidence type="ECO:0000313" key="7">
    <source>
        <dbReference type="EMBL" id="GEP29020.1"/>
    </source>
</evidence>
<dbReference type="GO" id="GO:0022857">
    <property type="term" value="F:transmembrane transporter activity"/>
    <property type="evidence" value="ECO:0007669"/>
    <property type="project" value="InterPro"/>
</dbReference>
<dbReference type="InterPro" id="IPR004752">
    <property type="entry name" value="AmpG_permease/AT-1"/>
</dbReference>